<dbReference type="EMBL" id="BSNL01000001">
    <property type="protein sequence ID" value="GLQ26783.1"/>
    <property type="molecule type" value="Genomic_DNA"/>
</dbReference>
<reference evidence="2" key="2">
    <citation type="submission" date="2023-01" db="EMBL/GenBank/DDBJ databases">
        <title>Draft genome sequence of Sulfitobacter pacificus strain NBRC 109915.</title>
        <authorList>
            <person name="Sun Q."/>
            <person name="Mori K."/>
        </authorList>
    </citation>
    <scope>NUCLEOTIDE SEQUENCE</scope>
    <source>
        <strain evidence="2">NBRC 109915</strain>
    </source>
</reference>
<sequence>MPHARFALIFASAIIAAAVTVWLLTLGGPAVLVAALPAFLIAAVALRVLRR</sequence>
<keyword evidence="1" id="KW-0812">Transmembrane</keyword>
<comment type="caution">
    <text evidence="2">The sequence shown here is derived from an EMBL/GenBank/DDBJ whole genome shotgun (WGS) entry which is preliminary data.</text>
</comment>
<proteinExistence type="predicted"/>
<protein>
    <submittedName>
        <fullName evidence="2">Uncharacterized protein</fullName>
    </submittedName>
</protein>
<feature type="transmembrane region" description="Helical" evidence="1">
    <location>
        <begin position="30"/>
        <end position="49"/>
    </location>
</feature>
<accession>A0ABQ5VID0</accession>
<evidence type="ECO:0000313" key="3">
    <source>
        <dbReference type="Proteomes" id="UP001161388"/>
    </source>
</evidence>
<feature type="transmembrane region" description="Helical" evidence="1">
    <location>
        <begin position="7"/>
        <end position="24"/>
    </location>
</feature>
<evidence type="ECO:0000256" key="1">
    <source>
        <dbReference type="SAM" id="Phobius"/>
    </source>
</evidence>
<dbReference type="RefSeq" id="WP_284372269.1">
    <property type="nucleotide sequence ID" value="NZ_BAABWP010000001.1"/>
</dbReference>
<keyword evidence="1" id="KW-0472">Membrane</keyword>
<evidence type="ECO:0000313" key="2">
    <source>
        <dbReference type="EMBL" id="GLQ26783.1"/>
    </source>
</evidence>
<keyword evidence="1" id="KW-1133">Transmembrane helix</keyword>
<gene>
    <name evidence="2" type="ORF">GCM10007927_15860</name>
</gene>
<organism evidence="2 3">
    <name type="scientific">Sulfitobacter pacificus</name>
    <dbReference type="NCBI Taxonomy" id="1499314"/>
    <lineage>
        <taxon>Bacteria</taxon>
        <taxon>Pseudomonadati</taxon>
        <taxon>Pseudomonadota</taxon>
        <taxon>Alphaproteobacteria</taxon>
        <taxon>Rhodobacterales</taxon>
        <taxon>Roseobacteraceae</taxon>
        <taxon>Sulfitobacter</taxon>
    </lineage>
</organism>
<keyword evidence="3" id="KW-1185">Reference proteome</keyword>
<name>A0ABQ5VID0_9RHOB</name>
<dbReference type="Proteomes" id="UP001161388">
    <property type="component" value="Unassembled WGS sequence"/>
</dbReference>
<reference evidence="2" key="1">
    <citation type="journal article" date="2014" name="Int. J. Syst. Evol. Microbiol.">
        <title>Complete genome of a new Firmicutes species belonging to the dominant human colonic microbiota ('Ruminococcus bicirculans') reveals two chromosomes and a selective capacity to utilize plant glucans.</title>
        <authorList>
            <consortium name="NISC Comparative Sequencing Program"/>
            <person name="Wegmann U."/>
            <person name="Louis P."/>
            <person name="Goesmann A."/>
            <person name="Henrissat B."/>
            <person name="Duncan S.H."/>
            <person name="Flint H.J."/>
        </authorList>
    </citation>
    <scope>NUCLEOTIDE SEQUENCE</scope>
    <source>
        <strain evidence="2">NBRC 109915</strain>
    </source>
</reference>